<dbReference type="PANTHER" id="PTHR24198">
    <property type="entry name" value="ANKYRIN REPEAT AND PROTEIN KINASE DOMAIN-CONTAINING PROTEIN"/>
    <property type="match status" value="1"/>
</dbReference>
<keyword evidence="6" id="KW-1185">Reference proteome</keyword>
<evidence type="ECO:0000256" key="2">
    <source>
        <dbReference type="ARBA" id="ARBA00023043"/>
    </source>
</evidence>
<name>A0ABR4JHH2_9EURO</name>
<proteinExistence type="predicted"/>
<evidence type="ECO:0000259" key="4">
    <source>
        <dbReference type="PROSITE" id="PS50181"/>
    </source>
</evidence>
<evidence type="ECO:0000256" key="1">
    <source>
        <dbReference type="ARBA" id="ARBA00022737"/>
    </source>
</evidence>
<feature type="repeat" description="ANK" evidence="3">
    <location>
        <begin position="186"/>
        <end position="218"/>
    </location>
</feature>
<dbReference type="PRINTS" id="PR01415">
    <property type="entry name" value="ANKYRIN"/>
</dbReference>
<dbReference type="Gene3D" id="1.25.40.20">
    <property type="entry name" value="Ankyrin repeat-containing domain"/>
    <property type="match status" value="4"/>
</dbReference>
<reference evidence="5 6" key="1">
    <citation type="submission" date="2024-07" db="EMBL/GenBank/DDBJ databases">
        <title>Section-level genome sequencing and comparative genomics of Aspergillus sections Usti and Cavernicolus.</title>
        <authorList>
            <consortium name="Lawrence Berkeley National Laboratory"/>
            <person name="Nybo J.L."/>
            <person name="Vesth T.C."/>
            <person name="Theobald S."/>
            <person name="Frisvad J.C."/>
            <person name="Larsen T.O."/>
            <person name="Kjaerboelling I."/>
            <person name="Rothschild-Mancinelli K."/>
            <person name="Lyhne E.K."/>
            <person name="Kogle M.E."/>
            <person name="Barry K."/>
            <person name="Clum A."/>
            <person name="Na H."/>
            <person name="Ledsgaard L."/>
            <person name="Lin J."/>
            <person name="Lipzen A."/>
            <person name="Kuo A."/>
            <person name="Riley R."/>
            <person name="Mondo S."/>
            <person name="Labutti K."/>
            <person name="Haridas S."/>
            <person name="Pangalinan J."/>
            <person name="Salamov A.A."/>
            <person name="Simmons B.A."/>
            <person name="Magnuson J.K."/>
            <person name="Chen J."/>
            <person name="Drula E."/>
            <person name="Henrissat B."/>
            <person name="Wiebenga A."/>
            <person name="Lubbers R.J."/>
            <person name="Gomes A.C."/>
            <person name="Makela M.R."/>
            <person name="Stajich J."/>
            <person name="Grigoriev I.V."/>
            <person name="Mortensen U.H."/>
            <person name="De Vries R.P."/>
            <person name="Baker S.E."/>
            <person name="Andersen M.R."/>
        </authorList>
    </citation>
    <scope>NUCLEOTIDE SEQUENCE [LARGE SCALE GENOMIC DNA]</scope>
    <source>
        <strain evidence="5 6">CBS 123904</strain>
    </source>
</reference>
<dbReference type="EMBL" id="JBFXLU010000132">
    <property type="protein sequence ID" value="KAL2839491.1"/>
    <property type="molecule type" value="Genomic_DNA"/>
</dbReference>
<dbReference type="SUPFAM" id="SSF48403">
    <property type="entry name" value="Ankyrin repeat"/>
    <property type="match status" value="1"/>
</dbReference>
<dbReference type="SUPFAM" id="SSF140860">
    <property type="entry name" value="Pseudo ankyrin repeat-like"/>
    <property type="match status" value="1"/>
</dbReference>
<feature type="repeat" description="ANK" evidence="3">
    <location>
        <begin position="506"/>
        <end position="544"/>
    </location>
</feature>
<feature type="repeat" description="ANK" evidence="3">
    <location>
        <begin position="84"/>
        <end position="116"/>
    </location>
</feature>
<gene>
    <name evidence="5" type="ORF">BJY01DRAFT_219217</name>
</gene>
<dbReference type="Proteomes" id="UP001610446">
    <property type="component" value="Unassembled WGS sequence"/>
</dbReference>
<protein>
    <submittedName>
        <fullName evidence="5">Ankyrin repeat-containing domain protein</fullName>
    </submittedName>
</protein>
<accession>A0ABR4JHH2</accession>
<keyword evidence="2 3" id="KW-0040">ANK repeat</keyword>
<feature type="repeat" description="ANK" evidence="3">
    <location>
        <begin position="117"/>
        <end position="149"/>
    </location>
</feature>
<dbReference type="Pfam" id="PF00023">
    <property type="entry name" value="Ank"/>
    <property type="match status" value="2"/>
</dbReference>
<dbReference type="InterPro" id="IPR036770">
    <property type="entry name" value="Ankyrin_rpt-contain_sf"/>
</dbReference>
<dbReference type="SUPFAM" id="SSF81383">
    <property type="entry name" value="F-box domain"/>
    <property type="match status" value="1"/>
</dbReference>
<evidence type="ECO:0000313" key="6">
    <source>
        <dbReference type="Proteomes" id="UP001610446"/>
    </source>
</evidence>
<dbReference type="InterPro" id="IPR001810">
    <property type="entry name" value="F-box_dom"/>
</dbReference>
<comment type="caution">
    <text evidence="5">The sequence shown here is derived from an EMBL/GenBank/DDBJ whole genome shotgun (WGS) entry which is preliminary data.</text>
</comment>
<dbReference type="SMART" id="SM00248">
    <property type="entry name" value="ANK"/>
    <property type="match status" value="11"/>
</dbReference>
<evidence type="ECO:0000256" key="3">
    <source>
        <dbReference type="PROSITE-ProRule" id="PRU00023"/>
    </source>
</evidence>
<dbReference type="CDD" id="cd09917">
    <property type="entry name" value="F-box_SF"/>
    <property type="match status" value="1"/>
</dbReference>
<dbReference type="PANTHER" id="PTHR24198:SF165">
    <property type="entry name" value="ANKYRIN REPEAT-CONTAINING PROTEIN-RELATED"/>
    <property type="match status" value="1"/>
</dbReference>
<feature type="domain" description="F-box" evidence="4">
    <location>
        <begin position="2"/>
        <end position="51"/>
    </location>
</feature>
<organism evidence="5 6">
    <name type="scientific">Aspergillus pseudoustus</name>
    <dbReference type="NCBI Taxonomy" id="1810923"/>
    <lineage>
        <taxon>Eukaryota</taxon>
        <taxon>Fungi</taxon>
        <taxon>Dikarya</taxon>
        <taxon>Ascomycota</taxon>
        <taxon>Pezizomycotina</taxon>
        <taxon>Eurotiomycetes</taxon>
        <taxon>Eurotiomycetidae</taxon>
        <taxon>Eurotiales</taxon>
        <taxon>Aspergillaceae</taxon>
        <taxon>Aspergillus</taxon>
        <taxon>Aspergillus subgen. Nidulantes</taxon>
    </lineage>
</organism>
<sequence>MTCTLSTLPHELLLEICKCLSNEDLARLVCTSKLFAGLGTPLVYDSLFSESIQRKRILRKLKSEYAIDYFTTRAAKLLALRSESGKTILYYVVASGNSLLLDIFIQHGVDLSAHGARHRTPLHVALAKGEEEIVLQLLDAGADVLAPSYRTPILALVHAIISRPTIERLISAIQAAGGDIHAPSGIGNTPLHSAAYNGRETLVRALLAHGADVLATNSVEHIPLIMALFRDKVQVSRILLEEMRADPRSYDFNAPLPSPYRVRGWRPGASCQVGDTILHAAVRTGLPRLVQVLLENADVDPLALNPSSKTPFDLAVEGRCSDIVKLFADMNDGPAFWRSNGAVQEAFLSKIEDPRPGTVCTLVDLYKQGKLSLDIAAAITPMFEACRMYEKCHPAQDVNETITAVLSCGPDMNVNVQDTGVDGKTMLHILCSTSGVDHRAWKIQLAESFLDHGTDWTLRDAGGNTTLHDAASAASSGFDRIIRRIAQTATTMTPAQREALSCVNAQGLTALHIFAQVADFSLPDHRETARLLVDAGCDPNAETSWGGGVIHCAITPQISTDVLQFLASLGMDTSLRDGDGNPPVHKLASPFLLGIEDSVRESAIRYLVEKGADLHDGCTDCGAWVFRVQGKEDAPLSGEVSK</sequence>
<evidence type="ECO:0000313" key="5">
    <source>
        <dbReference type="EMBL" id="KAL2839491.1"/>
    </source>
</evidence>
<dbReference type="InterPro" id="IPR036047">
    <property type="entry name" value="F-box-like_dom_sf"/>
</dbReference>
<dbReference type="PROSITE" id="PS50297">
    <property type="entry name" value="ANK_REP_REGION"/>
    <property type="match status" value="2"/>
</dbReference>
<dbReference type="PROSITE" id="PS50088">
    <property type="entry name" value="ANK_REPEAT"/>
    <property type="match status" value="4"/>
</dbReference>
<dbReference type="InterPro" id="IPR002110">
    <property type="entry name" value="Ankyrin_rpt"/>
</dbReference>
<dbReference type="PROSITE" id="PS50181">
    <property type="entry name" value="FBOX"/>
    <property type="match status" value="1"/>
</dbReference>
<dbReference type="Pfam" id="PF12937">
    <property type="entry name" value="F-box-like"/>
    <property type="match status" value="1"/>
</dbReference>
<dbReference type="Pfam" id="PF12796">
    <property type="entry name" value="Ank_2"/>
    <property type="match status" value="2"/>
</dbReference>
<keyword evidence="1" id="KW-0677">Repeat</keyword>